<reference evidence="1 2" key="1">
    <citation type="submission" date="2012-10" db="EMBL/GenBank/DDBJ databases">
        <title>Genome sequence of Vibrio Cholerae HENC-02.</title>
        <authorList>
            <person name="Eppinger M."/>
            <person name="Hasan N.A."/>
            <person name="Sengamalay N."/>
            <person name="Hine E."/>
            <person name="Su Q."/>
            <person name="Daugherty S.C."/>
            <person name="Young S."/>
            <person name="Sadzewicz L."/>
            <person name="Tallon L."/>
            <person name="Cebula T.A."/>
            <person name="Ravel J."/>
            <person name="Colwell R.R."/>
        </authorList>
    </citation>
    <scope>NUCLEOTIDE SEQUENCE [LARGE SCALE GENOMIC DNA]</scope>
    <source>
        <strain evidence="1 2">HENC-02</strain>
    </source>
</reference>
<feature type="non-terminal residue" evidence="1">
    <location>
        <position position="1"/>
    </location>
</feature>
<evidence type="ECO:0000313" key="1">
    <source>
        <dbReference type="EMBL" id="EKM26076.1"/>
    </source>
</evidence>
<gene>
    <name evidence="1" type="ORF">VCHENC02_0285B</name>
</gene>
<organism evidence="1 2">
    <name type="scientific">Vibrio harveyi</name>
    <name type="common">Beneckea harveyi</name>
    <dbReference type="NCBI Taxonomy" id="669"/>
    <lineage>
        <taxon>Bacteria</taxon>
        <taxon>Pseudomonadati</taxon>
        <taxon>Pseudomonadota</taxon>
        <taxon>Gammaproteobacteria</taxon>
        <taxon>Vibrionales</taxon>
        <taxon>Vibrionaceae</taxon>
        <taxon>Vibrio</taxon>
    </lineage>
</organism>
<dbReference type="EMBL" id="AJSR01002840">
    <property type="protein sequence ID" value="EKM26076.1"/>
    <property type="molecule type" value="Genomic_DNA"/>
</dbReference>
<dbReference type="AlphaFoldDB" id="A0A454CMX0"/>
<comment type="caution">
    <text evidence="1">The sequence shown here is derived from an EMBL/GenBank/DDBJ whole genome shotgun (WGS) entry which is preliminary data.</text>
</comment>
<name>A0A454CMX0_VIBHA</name>
<evidence type="ECO:0000313" key="2">
    <source>
        <dbReference type="Proteomes" id="UP000008367"/>
    </source>
</evidence>
<proteinExistence type="predicted"/>
<accession>A0A454CMX0</accession>
<sequence>PKKRSCSCFTPQSWKLNPYSSLQTINIFLRDKRKVARSVGCRRETVLY</sequence>
<protein>
    <submittedName>
        <fullName evidence="1">Uncharacterized protein</fullName>
    </submittedName>
</protein>
<dbReference type="Proteomes" id="UP000008367">
    <property type="component" value="Unassembled WGS sequence"/>
</dbReference>